<keyword evidence="7" id="KW-0238">DNA-binding</keyword>
<dbReference type="InterPro" id="IPR050853">
    <property type="entry name" value="WD_repeat_DNA-damage-binding"/>
</dbReference>
<dbReference type="InterPro" id="IPR015943">
    <property type="entry name" value="WD40/YVTN_repeat-like_dom_sf"/>
</dbReference>
<evidence type="ECO:0000256" key="5">
    <source>
        <dbReference type="ARBA" id="ARBA00022737"/>
    </source>
</evidence>
<organism evidence="10">
    <name type="scientific">Solanum lycopersicum</name>
    <name type="common">Tomato</name>
    <name type="synonym">Lycopersicon esculentum</name>
    <dbReference type="NCBI Taxonomy" id="4081"/>
    <lineage>
        <taxon>Eukaryota</taxon>
        <taxon>Viridiplantae</taxon>
        <taxon>Streptophyta</taxon>
        <taxon>Embryophyta</taxon>
        <taxon>Tracheophyta</taxon>
        <taxon>Spermatophyta</taxon>
        <taxon>Magnoliopsida</taxon>
        <taxon>eudicotyledons</taxon>
        <taxon>Gunneridae</taxon>
        <taxon>Pentapetalae</taxon>
        <taxon>asterids</taxon>
        <taxon>lamiids</taxon>
        <taxon>Solanales</taxon>
        <taxon>Solanaceae</taxon>
        <taxon>Solanoideae</taxon>
        <taxon>Solaneae</taxon>
        <taxon>Solanum</taxon>
        <taxon>Solanum subgen. Lycopersicon</taxon>
    </lineage>
</organism>
<sequence>MDHVDLEIISRHYICGGRVNKYSIYCSPVTYLPSPKNNIAMSAKKLTDYERRRIENIKRNEELLASLQIQSRISQLSSETKRPRAQGKSHQRSTQKKQKSNSPIVLRRSLRSQGIPPDSSAAGGPKENIDDNSQPTDKNSPSEPIPISMSDAYDGDFDIPNKKFIETIKGFDDENMDKNSVLGDRIGKKKASGIVNLESLRLEPDNIARVVPGRILNVRFFPTNNVRMVAVGNKYGNIGFWNVDAPQEDGDVIFLYRPHSGPVSGILVEPFSVSKMITSCYDGLIRVMDIEKEMFDLAYMSEHPIFSISQRSHDVKSIYYGEGKGELGIWDLRAGKSSALWNLHEDRINTIDFTSENCNIMATSSTDGSACIWDLRKVGAHKPKSLQTVFHKRAVHSAYFSPSGRRLATTSIDNNVGVLSGANYEDTSMISHTNHTNRWISSFRGIWGWDDSYIYIGNMQRGVDAISVPDKKLHFTLRSKHMTAIPCRFDAHRKEVGMLAGATSGGQVYIWTAS</sequence>
<dbReference type="FunCoup" id="A0A3Q7EXB7">
    <property type="interactions" value="1849"/>
</dbReference>
<dbReference type="InterPro" id="IPR019775">
    <property type="entry name" value="WD40_repeat_CS"/>
</dbReference>
<dbReference type="InterPro" id="IPR001680">
    <property type="entry name" value="WD40_rpt"/>
</dbReference>
<feature type="repeat" description="WD" evidence="8">
    <location>
        <begin position="341"/>
        <end position="376"/>
    </location>
</feature>
<dbReference type="Pfam" id="PF00400">
    <property type="entry name" value="WD40"/>
    <property type="match status" value="2"/>
</dbReference>
<feature type="compositionally biased region" description="Basic residues" evidence="9">
    <location>
        <begin position="83"/>
        <end position="99"/>
    </location>
</feature>
<dbReference type="STRING" id="4081.A0A3Q7EXB7"/>
<dbReference type="GO" id="GO:0006974">
    <property type="term" value="P:DNA damage response"/>
    <property type="evidence" value="ECO:0007669"/>
    <property type="project" value="UniProtKB-KW"/>
</dbReference>
<keyword evidence="11" id="KW-1185">Reference proteome</keyword>
<dbReference type="GO" id="GO:2000001">
    <property type="term" value="P:regulation of DNA damage checkpoint"/>
    <property type="evidence" value="ECO:0000318"/>
    <property type="project" value="GO_Central"/>
</dbReference>
<dbReference type="FunFam" id="2.130.10.10:FF:000180">
    <property type="entry name" value="WD repeat-containing protein 76"/>
    <property type="match status" value="1"/>
</dbReference>
<evidence type="ECO:0000256" key="7">
    <source>
        <dbReference type="ARBA" id="ARBA00023125"/>
    </source>
</evidence>
<keyword evidence="4 8" id="KW-0853">WD repeat</keyword>
<evidence type="ECO:0000313" key="11">
    <source>
        <dbReference type="Proteomes" id="UP000004994"/>
    </source>
</evidence>
<comment type="similarity">
    <text evidence="2">Belongs to the WD repeat DDB2/WDR76 family.</text>
</comment>
<dbReference type="SUPFAM" id="SSF50978">
    <property type="entry name" value="WD40 repeat-like"/>
    <property type="match status" value="1"/>
</dbReference>
<dbReference type="Gene3D" id="2.130.10.10">
    <property type="entry name" value="YVTN repeat-like/Quinoprotein amine dehydrogenase"/>
    <property type="match status" value="1"/>
</dbReference>
<keyword evidence="6" id="KW-0227">DNA damage</keyword>
<accession>A0A3Q7EXB7</accession>
<evidence type="ECO:0000256" key="8">
    <source>
        <dbReference type="PROSITE-ProRule" id="PRU00221"/>
    </source>
</evidence>
<reference evidence="10" key="1">
    <citation type="journal article" date="2012" name="Nature">
        <title>The tomato genome sequence provides insights into fleshy fruit evolution.</title>
        <authorList>
            <consortium name="Tomato Genome Consortium"/>
        </authorList>
    </citation>
    <scope>NUCLEOTIDE SEQUENCE [LARGE SCALE GENOMIC DNA]</scope>
    <source>
        <strain evidence="10">cv. Heinz 1706</strain>
    </source>
</reference>
<dbReference type="AlphaFoldDB" id="A0A3Q7EXB7"/>
<dbReference type="Gramene" id="Solyc02g014460.3.1">
    <property type="protein sequence ID" value="Solyc02g014460.3.1"/>
    <property type="gene ID" value="Solyc02g014460.3"/>
</dbReference>
<protein>
    <recommendedName>
        <fullName evidence="3">WD repeat-containing protein 76</fullName>
    </recommendedName>
</protein>
<dbReference type="InParanoid" id="A0A3Q7EXB7"/>
<evidence type="ECO:0000256" key="6">
    <source>
        <dbReference type="ARBA" id="ARBA00022763"/>
    </source>
</evidence>
<evidence type="ECO:0000256" key="1">
    <source>
        <dbReference type="ARBA" id="ARBA00002530"/>
    </source>
</evidence>
<dbReference type="EnsemblPlants" id="Solyc02g014460.3.1">
    <property type="protein sequence ID" value="Solyc02g014460.3.1"/>
    <property type="gene ID" value="Solyc02g014460.3"/>
</dbReference>
<proteinExistence type="inferred from homology"/>
<dbReference type="GO" id="GO:0003677">
    <property type="term" value="F:DNA binding"/>
    <property type="evidence" value="ECO:0000318"/>
    <property type="project" value="GO_Central"/>
</dbReference>
<evidence type="ECO:0000256" key="4">
    <source>
        <dbReference type="ARBA" id="ARBA00022574"/>
    </source>
</evidence>
<dbReference type="InterPro" id="IPR036322">
    <property type="entry name" value="WD40_repeat_dom_sf"/>
</dbReference>
<dbReference type="PANTHER" id="PTHR14773:SF0">
    <property type="entry name" value="WD REPEAT-CONTAINING PROTEIN 76"/>
    <property type="match status" value="1"/>
</dbReference>
<dbReference type="PROSITE" id="PS50082">
    <property type="entry name" value="WD_REPEATS_2"/>
    <property type="match status" value="1"/>
</dbReference>
<dbReference type="PROSITE" id="PS00678">
    <property type="entry name" value="WD_REPEATS_1"/>
    <property type="match status" value="1"/>
</dbReference>
<evidence type="ECO:0000256" key="3">
    <source>
        <dbReference type="ARBA" id="ARBA00021234"/>
    </source>
</evidence>
<dbReference type="OMA" id="DPNTLYW"/>
<name>A0A3Q7EXB7_SOLLC</name>
<comment type="function">
    <text evidence="1">Specifically binds 5-hydroxymethylcytosine (5hmC), suggesting that it acts as a specific reader of 5hmC.</text>
</comment>
<dbReference type="GO" id="GO:0005634">
    <property type="term" value="C:nucleus"/>
    <property type="evidence" value="ECO:0000318"/>
    <property type="project" value="GO_Central"/>
</dbReference>
<reference evidence="10" key="2">
    <citation type="submission" date="2019-01" db="UniProtKB">
        <authorList>
            <consortium name="EnsemblPlants"/>
        </authorList>
    </citation>
    <scope>IDENTIFICATION</scope>
    <source>
        <strain evidence="10">cv. Heinz 1706</strain>
    </source>
</reference>
<evidence type="ECO:0000313" key="10">
    <source>
        <dbReference type="EnsemblPlants" id="Solyc02g014460.3.1"/>
    </source>
</evidence>
<dbReference type="Proteomes" id="UP000004994">
    <property type="component" value="Chromosome 2"/>
</dbReference>
<evidence type="ECO:0000256" key="2">
    <source>
        <dbReference type="ARBA" id="ARBA00005434"/>
    </source>
</evidence>
<dbReference type="PANTHER" id="PTHR14773">
    <property type="entry name" value="WD REPEAT-CONTAINING PROTEIN 76"/>
    <property type="match status" value="1"/>
</dbReference>
<dbReference type="PaxDb" id="4081-Solyc02g014460.2.1"/>
<dbReference type="SMART" id="SM00320">
    <property type="entry name" value="WD40"/>
    <property type="match status" value="4"/>
</dbReference>
<feature type="compositionally biased region" description="Polar residues" evidence="9">
    <location>
        <begin position="131"/>
        <end position="142"/>
    </location>
</feature>
<feature type="region of interest" description="Disordered" evidence="9">
    <location>
        <begin position="74"/>
        <end position="154"/>
    </location>
</feature>
<keyword evidence="5" id="KW-0677">Repeat</keyword>
<evidence type="ECO:0000256" key="9">
    <source>
        <dbReference type="SAM" id="MobiDB-lite"/>
    </source>
</evidence>